<dbReference type="PANTHER" id="PTHR39556">
    <property type="entry name" value="PROTEIN, PUTATIVE-RELATED"/>
    <property type="match status" value="1"/>
</dbReference>
<feature type="transmembrane region" description="Helical" evidence="1">
    <location>
        <begin position="239"/>
        <end position="256"/>
    </location>
</feature>
<dbReference type="EMBL" id="MFYX01000075">
    <property type="protein sequence ID" value="OGK04125.1"/>
    <property type="molecule type" value="Genomic_DNA"/>
</dbReference>
<name>A0A1F7FBR5_UNCRA</name>
<dbReference type="InterPro" id="IPR007294">
    <property type="entry name" value="DUF401"/>
</dbReference>
<feature type="transmembrane region" description="Helical" evidence="1">
    <location>
        <begin position="96"/>
        <end position="119"/>
    </location>
</feature>
<dbReference type="Proteomes" id="UP000179243">
    <property type="component" value="Unassembled WGS sequence"/>
</dbReference>
<comment type="caution">
    <text evidence="2">The sequence shown here is derived from an EMBL/GenBank/DDBJ whole genome shotgun (WGS) entry which is preliminary data.</text>
</comment>
<feature type="transmembrane region" description="Helical" evidence="1">
    <location>
        <begin position="363"/>
        <end position="385"/>
    </location>
</feature>
<feature type="transmembrane region" description="Helical" evidence="1">
    <location>
        <begin position="210"/>
        <end position="227"/>
    </location>
</feature>
<evidence type="ECO:0000256" key="1">
    <source>
        <dbReference type="SAM" id="Phobius"/>
    </source>
</evidence>
<keyword evidence="1" id="KW-1133">Transmembrane helix</keyword>
<dbReference type="PANTHER" id="PTHR39556:SF1">
    <property type="entry name" value="PROTEIN, PUTATIVE-RELATED"/>
    <property type="match status" value="1"/>
</dbReference>
<sequence length="421" mass="46542">MVKVLGSLFVILFFNKLFNQLGLASILGTLVLAVWSGHSFRVIGAIAWGRIWSLDMFFLMGIIFQVVWLSAQMEKTGSMKELVFAVRARISQRHALAVLPAVIGLLPMPGGAIFSAPLVDDCDHDKSLPAILKTKINYWFRHIWEYWWPLYPGVLLARDLTGIPMSKFMALQISLSIFAVIAGYFFLLRGTGSTEIHEDAAAQAAKGDRFLKLVLPIIIVIGTYIVLKFICPDLARISEYLPMIIGLVIAMALLQFQRPLPVQEWRDILFSRKTIAMAAIVLFIRVYGAFLEARLPDGSLLMDSMRNELYAWGIPVVLVIMLVPFIAGFTSGLAIGFVGASFPIVMAVLGAHPSTRELMATTVLAYCSGYMGMILSPVHVCLIVSNQHFNTRLADSIVQLIKPALAMLSGGVLLYCAIRFV</sequence>
<feature type="transmembrane region" description="Helical" evidence="1">
    <location>
        <begin position="48"/>
        <end position="71"/>
    </location>
</feature>
<feature type="transmembrane region" description="Helical" evidence="1">
    <location>
        <begin position="397"/>
        <end position="418"/>
    </location>
</feature>
<keyword evidence="1" id="KW-0472">Membrane</keyword>
<keyword evidence="1" id="KW-0812">Transmembrane</keyword>
<accession>A0A1F7FBR5</accession>
<organism evidence="2 3">
    <name type="scientific">Candidatus Raymondbacteria bacterium RIFOXYD12_FULL_49_13</name>
    <dbReference type="NCBI Taxonomy" id="1817890"/>
    <lineage>
        <taxon>Bacteria</taxon>
        <taxon>Raymondiibacteriota</taxon>
    </lineage>
</organism>
<dbReference type="AlphaFoldDB" id="A0A1F7FBR5"/>
<proteinExistence type="predicted"/>
<protein>
    <recommendedName>
        <fullName evidence="4">DUF401 family protein</fullName>
    </recommendedName>
</protein>
<evidence type="ECO:0008006" key="4">
    <source>
        <dbReference type="Google" id="ProtNLM"/>
    </source>
</evidence>
<dbReference type="Pfam" id="PF04165">
    <property type="entry name" value="DUF401"/>
    <property type="match status" value="1"/>
</dbReference>
<reference evidence="2 3" key="1">
    <citation type="journal article" date="2016" name="Nat. Commun.">
        <title>Thousands of microbial genomes shed light on interconnected biogeochemical processes in an aquifer system.</title>
        <authorList>
            <person name="Anantharaman K."/>
            <person name="Brown C.T."/>
            <person name="Hug L.A."/>
            <person name="Sharon I."/>
            <person name="Castelle C.J."/>
            <person name="Probst A.J."/>
            <person name="Thomas B.C."/>
            <person name="Singh A."/>
            <person name="Wilkins M.J."/>
            <person name="Karaoz U."/>
            <person name="Brodie E.L."/>
            <person name="Williams K.H."/>
            <person name="Hubbard S.S."/>
            <person name="Banfield J.F."/>
        </authorList>
    </citation>
    <scope>NUCLEOTIDE SEQUENCE [LARGE SCALE GENOMIC DNA]</scope>
</reference>
<evidence type="ECO:0000313" key="3">
    <source>
        <dbReference type="Proteomes" id="UP000179243"/>
    </source>
</evidence>
<feature type="transmembrane region" description="Helical" evidence="1">
    <location>
        <begin position="169"/>
        <end position="190"/>
    </location>
</feature>
<feature type="transmembrane region" description="Helical" evidence="1">
    <location>
        <begin position="268"/>
        <end position="288"/>
    </location>
</feature>
<feature type="transmembrane region" description="Helical" evidence="1">
    <location>
        <begin position="333"/>
        <end position="351"/>
    </location>
</feature>
<gene>
    <name evidence="2" type="ORF">A2519_19570</name>
</gene>
<feature type="transmembrane region" description="Helical" evidence="1">
    <location>
        <begin position="309"/>
        <end position="327"/>
    </location>
</feature>
<evidence type="ECO:0000313" key="2">
    <source>
        <dbReference type="EMBL" id="OGK04125.1"/>
    </source>
</evidence>